<dbReference type="PANTHER" id="PTHR12128">
    <property type="entry name" value="DIHYDRODIPICOLINATE SYNTHASE"/>
    <property type="match status" value="1"/>
</dbReference>
<accession>A0A1Y2LGB9</accession>
<protein>
    <recommendedName>
        <fullName evidence="7">Dihydrodipicolinate synthase</fullName>
    </recommendedName>
</protein>
<keyword evidence="1 2" id="KW-0456">Lyase</keyword>
<evidence type="ECO:0000256" key="4">
    <source>
        <dbReference type="PIRSR" id="PIRSR001365-2"/>
    </source>
</evidence>
<reference evidence="5 6" key="1">
    <citation type="submission" date="2014-03" db="EMBL/GenBank/DDBJ databases">
        <title>The draft genome sequence of Thalassospira alkalitolerans JCM 18968.</title>
        <authorList>
            <person name="Lai Q."/>
            <person name="Shao Z."/>
        </authorList>
    </citation>
    <scope>NUCLEOTIDE SEQUENCE [LARGE SCALE GENOMIC DNA]</scope>
    <source>
        <strain evidence="5 6">JCM 18968</strain>
    </source>
</reference>
<comment type="caution">
    <text evidence="5">The sequence shown here is derived from an EMBL/GenBank/DDBJ whole genome shotgun (WGS) entry which is preliminary data.</text>
</comment>
<feature type="active site" description="Schiff-base intermediate with substrate" evidence="3">
    <location>
        <position position="173"/>
    </location>
</feature>
<evidence type="ECO:0000313" key="6">
    <source>
        <dbReference type="Proteomes" id="UP000193396"/>
    </source>
</evidence>
<dbReference type="Gene3D" id="3.20.20.70">
    <property type="entry name" value="Aldolase class I"/>
    <property type="match status" value="1"/>
</dbReference>
<dbReference type="Pfam" id="PF00701">
    <property type="entry name" value="DHDPS"/>
    <property type="match status" value="1"/>
</dbReference>
<dbReference type="AlphaFoldDB" id="A0A1Y2LGB9"/>
<keyword evidence="6" id="KW-1185">Reference proteome</keyword>
<dbReference type="Proteomes" id="UP000193396">
    <property type="component" value="Unassembled WGS sequence"/>
</dbReference>
<evidence type="ECO:0000256" key="1">
    <source>
        <dbReference type="ARBA" id="ARBA00023239"/>
    </source>
</evidence>
<evidence type="ECO:0008006" key="7">
    <source>
        <dbReference type="Google" id="ProtNLM"/>
    </source>
</evidence>
<dbReference type="SMART" id="SM01130">
    <property type="entry name" value="DHDPS"/>
    <property type="match status" value="1"/>
</dbReference>
<feature type="binding site" evidence="4">
    <location>
        <position position="51"/>
    </location>
    <ligand>
        <name>pyruvate</name>
        <dbReference type="ChEBI" id="CHEBI:15361"/>
    </ligand>
</feature>
<dbReference type="CDD" id="cd00408">
    <property type="entry name" value="DHDPS-like"/>
    <property type="match status" value="1"/>
</dbReference>
<feature type="binding site" evidence="4">
    <location>
        <position position="214"/>
    </location>
    <ligand>
        <name>pyruvate</name>
        <dbReference type="ChEBI" id="CHEBI:15361"/>
    </ligand>
</feature>
<proteinExistence type="inferred from homology"/>
<dbReference type="RefSeq" id="WP_085615347.1">
    <property type="nucleotide sequence ID" value="NZ_JFKB01000001.1"/>
</dbReference>
<dbReference type="PANTHER" id="PTHR12128:SF67">
    <property type="entry name" value="BLR3884 PROTEIN"/>
    <property type="match status" value="1"/>
</dbReference>
<dbReference type="SUPFAM" id="SSF51569">
    <property type="entry name" value="Aldolase"/>
    <property type="match status" value="1"/>
</dbReference>
<dbReference type="OrthoDB" id="7157803at2"/>
<dbReference type="STRING" id="1293890.TALK_02145"/>
<evidence type="ECO:0000256" key="3">
    <source>
        <dbReference type="PIRSR" id="PIRSR001365-1"/>
    </source>
</evidence>
<name>A0A1Y2LGB9_9PROT</name>
<sequence length="300" mass="32148">MTAVPRRLFGISAALTTPFDENGNVDNSALSKHASNLLQQGCASVTLGGTTGEGPSLSIDEKISAHMALTKAGIAPETIVFAVMETALPTAIAAARKALDLGSKYLLVAPPFYFKGTSERAVVDWFRHFLNAIADKPAKVILYNIPQMTAAPMTPDMVGVLLKAFPDFISGVKDSSGDWENTKALLEQFKELDILIGDERLLAPGIQLGGAGAISGVANFRPDLLIPLLDKHDPAPQLSPMVNLLLEYPVTAAVKSLVGHLTRNTDWRRIRAPLAPLDQAQYDILTSKYDGLFTNGTPND</sequence>
<comment type="similarity">
    <text evidence="2">Belongs to the DapA family.</text>
</comment>
<dbReference type="InterPro" id="IPR013785">
    <property type="entry name" value="Aldolase_TIM"/>
</dbReference>
<dbReference type="InterPro" id="IPR002220">
    <property type="entry name" value="DapA-like"/>
</dbReference>
<evidence type="ECO:0000313" key="5">
    <source>
        <dbReference type="EMBL" id="OSQ50282.1"/>
    </source>
</evidence>
<dbReference type="GO" id="GO:0008840">
    <property type="term" value="F:4-hydroxy-tetrahydrodipicolinate synthase activity"/>
    <property type="evidence" value="ECO:0007669"/>
    <property type="project" value="TreeGrafter"/>
</dbReference>
<gene>
    <name evidence="5" type="ORF">TALK_02145</name>
</gene>
<dbReference type="PRINTS" id="PR00146">
    <property type="entry name" value="DHPICSNTHASE"/>
</dbReference>
<dbReference type="EMBL" id="JFKB01000001">
    <property type="protein sequence ID" value="OSQ50282.1"/>
    <property type="molecule type" value="Genomic_DNA"/>
</dbReference>
<evidence type="ECO:0000256" key="2">
    <source>
        <dbReference type="PIRNR" id="PIRNR001365"/>
    </source>
</evidence>
<organism evidence="5 6">
    <name type="scientific">Thalassospira alkalitolerans</name>
    <dbReference type="NCBI Taxonomy" id="1293890"/>
    <lineage>
        <taxon>Bacteria</taxon>
        <taxon>Pseudomonadati</taxon>
        <taxon>Pseudomonadota</taxon>
        <taxon>Alphaproteobacteria</taxon>
        <taxon>Rhodospirillales</taxon>
        <taxon>Thalassospiraceae</taxon>
        <taxon>Thalassospira</taxon>
    </lineage>
</organism>
<dbReference type="PIRSF" id="PIRSF001365">
    <property type="entry name" value="DHDPS"/>
    <property type="match status" value="1"/>
</dbReference>
<feature type="active site" description="Proton donor/acceptor" evidence="3">
    <location>
        <position position="143"/>
    </location>
</feature>